<dbReference type="Proteomes" id="UP000237000">
    <property type="component" value="Unassembled WGS sequence"/>
</dbReference>
<dbReference type="EMBL" id="JXTC01000021">
    <property type="protein sequence ID" value="PON99076.1"/>
    <property type="molecule type" value="Genomic_DNA"/>
</dbReference>
<dbReference type="InterPro" id="IPR036514">
    <property type="entry name" value="SGNH_hydro_sf"/>
</dbReference>
<dbReference type="OrthoDB" id="1600564at2759"/>
<dbReference type="PANTHER" id="PTHR22835:SF510">
    <property type="entry name" value="GDSL ESTERASE_LIPASE"/>
    <property type="match status" value="1"/>
</dbReference>
<dbReference type="STRING" id="63057.A0A2P5FMS8"/>
<evidence type="ECO:0000256" key="3">
    <source>
        <dbReference type="ARBA" id="ARBA00022801"/>
    </source>
</evidence>
<keyword evidence="5" id="KW-0812">Transmembrane</keyword>
<evidence type="ECO:0000256" key="1">
    <source>
        <dbReference type="ARBA" id="ARBA00008668"/>
    </source>
</evidence>
<keyword evidence="5" id="KW-0472">Membrane</keyword>
<feature type="transmembrane region" description="Helical" evidence="5">
    <location>
        <begin position="20"/>
        <end position="37"/>
    </location>
</feature>
<keyword evidence="4" id="KW-0325">Glycoprotein</keyword>
<sequence length="407" mass="45268">MDLVRFLGLNRLKGPWGLKKVLVVGVILVGAFSIFLARGQRKKLILSQSRGCHFPAVYNFGDSNSDTGGRSAAFTRTHSPYGITFFGKPSGRLSDGHLIIDFMVDKLGLPYLHAYLDSIGSNFRYGANFATGGSTIQPINGRMFEARLSPFSLDIQLLQFQQFKSRTNELFSQGIESEIKGSLPRPEDFSEALYTLDIGQNDLYDAMRWMTVEQVQASISNITQKLASAVERLYQQGARKFWIHNTGPIGCLPITVVYNPPKPEDMDDNGCLKSHNEVAQEFNRQLKERVSSLRSQLLDTVLTYVDIYAAKYKLISEAEKHGFTNPLGYCCGHYGSYVVYCGMTTVVNGSEVYGASCTDPSEYISWDGVHYTRAANQWVANHVLDGSFSDPPVSITQACHKHPPHSS</sequence>
<dbReference type="InterPro" id="IPR035669">
    <property type="entry name" value="SGNH_plant_lipase-like"/>
</dbReference>
<keyword evidence="3" id="KW-0378">Hydrolase</keyword>
<evidence type="ECO:0000313" key="7">
    <source>
        <dbReference type="Proteomes" id="UP000237000"/>
    </source>
</evidence>
<dbReference type="PANTHER" id="PTHR22835">
    <property type="entry name" value="ZINC FINGER FYVE DOMAIN CONTAINING PROTEIN"/>
    <property type="match status" value="1"/>
</dbReference>
<dbReference type="Gene3D" id="3.40.50.1110">
    <property type="entry name" value="SGNH hydrolase"/>
    <property type="match status" value="1"/>
</dbReference>
<proteinExistence type="inferred from homology"/>
<name>A0A2P5FMS8_TREOI</name>
<dbReference type="SUPFAM" id="SSF52266">
    <property type="entry name" value="SGNH hydrolase"/>
    <property type="match status" value="1"/>
</dbReference>
<organism evidence="6 7">
    <name type="scientific">Trema orientale</name>
    <name type="common">Charcoal tree</name>
    <name type="synonym">Celtis orientalis</name>
    <dbReference type="NCBI Taxonomy" id="63057"/>
    <lineage>
        <taxon>Eukaryota</taxon>
        <taxon>Viridiplantae</taxon>
        <taxon>Streptophyta</taxon>
        <taxon>Embryophyta</taxon>
        <taxon>Tracheophyta</taxon>
        <taxon>Spermatophyta</taxon>
        <taxon>Magnoliopsida</taxon>
        <taxon>eudicotyledons</taxon>
        <taxon>Gunneridae</taxon>
        <taxon>Pentapetalae</taxon>
        <taxon>rosids</taxon>
        <taxon>fabids</taxon>
        <taxon>Rosales</taxon>
        <taxon>Cannabaceae</taxon>
        <taxon>Trema</taxon>
    </lineage>
</organism>
<evidence type="ECO:0000256" key="2">
    <source>
        <dbReference type="ARBA" id="ARBA00022729"/>
    </source>
</evidence>
<evidence type="ECO:0000313" key="6">
    <source>
        <dbReference type="EMBL" id="PON99076.1"/>
    </source>
</evidence>
<keyword evidence="2" id="KW-0732">Signal</keyword>
<evidence type="ECO:0000256" key="4">
    <source>
        <dbReference type="ARBA" id="ARBA00023180"/>
    </source>
</evidence>
<keyword evidence="5" id="KW-1133">Transmembrane helix</keyword>
<dbReference type="InParanoid" id="A0A2P5FMS8"/>
<accession>A0A2P5FMS8</accession>
<gene>
    <name evidence="6" type="ORF">TorRG33x02_053130</name>
</gene>
<dbReference type="GO" id="GO:0016788">
    <property type="term" value="F:hydrolase activity, acting on ester bonds"/>
    <property type="evidence" value="ECO:0007669"/>
    <property type="project" value="InterPro"/>
</dbReference>
<dbReference type="CDD" id="cd01837">
    <property type="entry name" value="SGNH_plant_lipase_like"/>
    <property type="match status" value="1"/>
</dbReference>
<evidence type="ECO:0000256" key="5">
    <source>
        <dbReference type="SAM" id="Phobius"/>
    </source>
</evidence>
<dbReference type="Pfam" id="PF00657">
    <property type="entry name" value="Lipase_GDSL"/>
    <property type="match status" value="1"/>
</dbReference>
<keyword evidence="7" id="KW-1185">Reference proteome</keyword>
<comment type="similarity">
    <text evidence="1">Belongs to the 'GDSL' lipolytic enzyme family.</text>
</comment>
<protein>
    <submittedName>
        <fullName evidence="6">Lipase</fullName>
    </submittedName>
</protein>
<dbReference type="InterPro" id="IPR001087">
    <property type="entry name" value="GDSL"/>
</dbReference>
<comment type="caution">
    <text evidence="6">The sequence shown here is derived from an EMBL/GenBank/DDBJ whole genome shotgun (WGS) entry which is preliminary data.</text>
</comment>
<reference evidence="7" key="1">
    <citation type="submission" date="2016-06" db="EMBL/GenBank/DDBJ databases">
        <title>Parallel loss of symbiosis genes in relatives of nitrogen-fixing non-legume Parasponia.</title>
        <authorList>
            <person name="Van Velzen R."/>
            <person name="Holmer R."/>
            <person name="Bu F."/>
            <person name="Rutten L."/>
            <person name="Van Zeijl A."/>
            <person name="Liu W."/>
            <person name="Santuari L."/>
            <person name="Cao Q."/>
            <person name="Sharma T."/>
            <person name="Shen D."/>
            <person name="Roswanjaya Y."/>
            <person name="Wardhani T."/>
            <person name="Kalhor M.S."/>
            <person name="Jansen J."/>
            <person name="Van den Hoogen J."/>
            <person name="Gungor B."/>
            <person name="Hartog M."/>
            <person name="Hontelez J."/>
            <person name="Verver J."/>
            <person name="Yang W.-C."/>
            <person name="Schijlen E."/>
            <person name="Repin R."/>
            <person name="Schilthuizen M."/>
            <person name="Schranz E."/>
            <person name="Heidstra R."/>
            <person name="Miyata K."/>
            <person name="Fedorova E."/>
            <person name="Kohlen W."/>
            <person name="Bisseling T."/>
            <person name="Smit S."/>
            <person name="Geurts R."/>
        </authorList>
    </citation>
    <scope>NUCLEOTIDE SEQUENCE [LARGE SCALE GENOMIC DNA]</scope>
    <source>
        <strain evidence="7">cv. RG33-2</strain>
    </source>
</reference>
<dbReference type="AlphaFoldDB" id="A0A2P5FMS8"/>